<keyword evidence="4" id="KW-1185">Reference proteome</keyword>
<reference evidence="3 4" key="1">
    <citation type="submission" date="2024-09" db="EMBL/GenBank/DDBJ databases">
        <authorList>
            <person name="Sun Q."/>
            <person name="Mori K."/>
        </authorList>
    </citation>
    <scope>NUCLEOTIDE SEQUENCE [LARGE SCALE GENOMIC DNA]</scope>
    <source>
        <strain evidence="3 4">CICC 10874</strain>
    </source>
</reference>
<evidence type="ECO:0000313" key="4">
    <source>
        <dbReference type="Proteomes" id="UP001589793"/>
    </source>
</evidence>
<feature type="domain" description="Cupin type-2" evidence="2">
    <location>
        <begin position="41"/>
        <end position="103"/>
    </location>
</feature>
<comment type="caution">
    <text evidence="3">The sequence shown here is derived from an EMBL/GenBank/DDBJ whole genome shotgun (WGS) entry which is preliminary data.</text>
</comment>
<dbReference type="Proteomes" id="UP001589793">
    <property type="component" value="Unassembled WGS sequence"/>
</dbReference>
<protein>
    <submittedName>
        <fullName evidence="3">Cupin domain-containing protein</fullName>
    </submittedName>
</protein>
<evidence type="ECO:0000259" key="2">
    <source>
        <dbReference type="Pfam" id="PF07883"/>
    </source>
</evidence>
<dbReference type="SUPFAM" id="SSF51182">
    <property type="entry name" value="RmlC-like cupins"/>
    <property type="match status" value="1"/>
</dbReference>
<proteinExistence type="predicted"/>
<dbReference type="Gene3D" id="2.60.120.10">
    <property type="entry name" value="Jelly Rolls"/>
    <property type="match status" value="1"/>
</dbReference>
<feature type="region of interest" description="Disordered" evidence="1">
    <location>
        <begin position="1"/>
        <end position="25"/>
    </location>
</feature>
<dbReference type="InterPro" id="IPR011051">
    <property type="entry name" value="RmlC_Cupin_sf"/>
</dbReference>
<feature type="compositionally biased region" description="Basic and acidic residues" evidence="1">
    <location>
        <begin position="1"/>
        <end position="11"/>
    </location>
</feature>
<dbReference type="InterPro" id="IPR014710">
    <property type="entry name" value="RmlC-like_jellyroll"/>
</dbReference>
<evidence type="ECO:0000256" key="1">
    <source>
        <dbReference type="SAM" id="MobiDB-lite"/>
    </source>
</evidence>
<name>A0ABV6R6W3_9MICO</name>
<evidence type="ECO:0000313" key="3">
    <source>
        <dbReference type="EMBL" id="MFC0672726.1"/>
    </source>
</evidence>
<dbReference type="InterPro" id="IPR013096">
    <property type="entry name" value="Cupin_2"/>
</dbReference>
<dbReference type="Pfam" id="PF07883">
    <property type="entry name" value="Cupin_2"/>
    <property type="match status" value="1"/>
</dbReference>
<dbReference type="EMBL" id="JBHLSV010000002">
    <property type="protein sequence ID" value="MFC0672726.1"/>
    <property type="molecule type" value="Genomic_DNA"/>
</dbReference>
<accession>A0ABV6R6W3</accession>
<dbReference type="RefSeq" id="WP_376977740.1">
    <property type="nucleotide sequence ID" value="NZ_JBHLSV010000002.1"/>
</dbReference>
<organism evidence="3 4">
    <name type="scientific">Brachybacterium hainanense</name>
    <dbReference type="NCBI Taxonomy" id="1541174"/>
    <lineage>
        <taxon>Bacteria</taxon>
        <taxon>Bacillati</taxon>
        <taxon>Actinomycetota</taxon>
        <taxon>Actinomycetes</taxon>
        <taxon>Micrococcales</taxon>
        <taxon>Dermabacteraceae</taxon>
        <taxon>Brachybacterium</taxon>
    </lineage>
</organism>
<sequence>MDSARDLREQPSSEPLPVLPGGTSSTRLRVYPWEAPDGLRGGTPHVHLASTEAYTVLAGSGRVLTLTATQGTRWHELTPGTQLWFTPGTVHRLVNDSGDLEILALMANRGLPESGDAVMTFPPEHLSSPEAYAAAAALPAPGTADPTAREAAVRARRDLALDGLVRIQEDPEAFDRFLEAALALVHHRAEDWTRIAEAGPAADAARTREALAALAEGSTRVLRAARIGRSTPQEALGMCGHLQQWPPA</sequence>
<gene>
    <name evidence="3" type="ORF">ACFFF6_02015</name>
</gene>